<proteinExistence type="predicted"/>
<dbReference type="PANTHER" id="PTHR43656:SF2">
    <property type="entry name" value="BINDING OXIDOREDUCTASE, PUTATIVE (AFU_ORTHOLOGUE AFUA_2G08260)-RELATED"/>
    <property type="match status" value="1"/>
</dbReference>
<dbReference type="SUPFAM" id="SSF51395">
    <property type="entry name" value="FMN-linked oxidoreductases"/>
    <property type="match status" value="1"/>
</dbReference>
<dbReference type="Pfam" id="PF00724">
    <property type="entry name" value="Oxidored_FMN"/>
    <property type="match status" value="1"/>
</dbReference>
<keyword evidence="5" id="KW-1185">Reference proteome</keyword>
<dbReference type="EMBL" id="VIGH01000001">
    <property type="protein sequence ID" value="TQF74683.1"/>
    <property type="molecule type" value="Genomic_DNA"/>
</dbReference>
<dbReference type="InterPro" id="IPR001155">
    <property type="entry name" value="OxRdtase_FMN_N"/>
</dbReference>
<dbReference type="GO" id="GO:0010181">
    <property type="term" value="F:FMN binding"/>
    <property type="evidence" value="ECO:0007669"/>
    <property type="project" value="InterPro"/>
</dbReference>
<accession>A0A541BQT6</accession>
<name>A0A541BQT6_9NOCA</name>
<keyword evidence="1" id="KW-0285">Flavoprotein</keyword>
<evidence type="ECO:0000313" key="5">
    <source>
        <dbReference type="Proteomes" id="UP000316256"/>
    </source>
</evidence>
<reference evidence="4 5" key="1">
    <citation type="submission" date="2019-06" db="EMBL/GenBank/DDBJ databases">
        <title>Rhodococcus spaelei sp. nov., isolated from a cave.</title>
        <authorList>
            <person name="Lee S.D."/>
        </authorList>
    </citation>
    <scope>NUCLEOTIDE SEQUENCE [LARGE SCALE GENOMIC DNA]</scope>
    <source>
        <strain evidence="4 5">C9-5</strain>
    </source>
</reference>
<evidence type="ECO:0000313" key="4">
    <source>
        <dbReference type="EMBL" id="TQF74683.1"/>
    </source>
</evidence>
<evidence type="ECO:0000259" key="3">
    <source>
        <dbReference type="Pfam" id="PF00724"/>
    </source>
</evidence>
<dbReference type="GO" id="GO:0016491">
    <property type="term" value="F:oxidoreductase activity"/>
    <property type="evidence" value="ECO:0007669"/>
    <property type="project" value="UniProtKB-KW"/>
</dbReference>
<dbReference type="Proteomes" id="UP000316256">
    <property type="component" value="Unassembled WGS sequence"/>
</dbReference>
<protein>
    <submittedName>
        <fullName evidence="4">NADH:flavin oxidoreductase</fullName>
    </submittedName>
</protein>
<dbReference type="InterPro" id="IPR013785">
    <property type="entry name" value="Aldolase_TIM"/>
</dbReference>
<dbReference type="InterPro" id="IPR051799">
    <property type="entry name" value="NADH_flavin_oxidoreductase"/>
</dbReference>
<feature type="domain" description="NADH:flavin oxidoreductase/NADH oxidase N-terminal" evidence="3">
    <location>
        <begin position="14"/>
        <end position="249"/>
    </location>
</feature>
<organism evidence="4 5">
    <name type="scientific">Rhodococcus spelaei</name>
    <dbReference type="NCBI Taxonomy" id="2546320"/>
    <lineage>
        <taxon>Bacteria</taxon>
        <taxon>Bacillati</taxon>
        <taxon>Actinomycetota</taxon>
        <taxon>Actinomycetes</taxon>
        <taxon>Mycobacteriales</taxon>
        <taxon>Nocardiaceae</taxon>
        <taxon>Rhodococcus</taxon>
    </lineage>
</organism>
<dbReference type="RefSeq" id="WP_142094768.1">
    <property type="nucleotide sequence ID" value="NZ_VIGH01000001.1"/>
</dbReference>
<dbReference type="CDD" id="cd02803">
    <property type="entry name" value="OYE_like_FMN_family"/>
    <property type="match status" value="1"/>
</dbReference>
<dbReference type="Gene3D" id="3.20.20.70">
    <property type="entry name" value="Aldolase class I"/>
    <property type="match status" value="1"/>
</dbReference>
<evidence type="ECO:0000256" key="1">
    <source>
        <dbReference type="ARBA" id="ARBA00022630"/>
    </source>
</evidence>
<comment type="caution">
    <text evidence="4">The sequence shown here is derived from an EMBL/GenBank/DDBJ whole genome shotgun (WGS) entry which is preliminary data.</text>
</comment>
<sequence length="409" mass="44206">MTTAVPAPTDRPRIFEPARLGPLTLRNRIVKAATFEGVMPRGTVSDELIEFHRAVAAGGAALTTVAYCAVSEGGRVHRDTLVLNEASLPGLTRLTEAVHAEGALAAAQIGHAGLVANTLSNKRATLAPSTRISAPAMGLVRGASTEQLAEVTADFERSARVAVEAGFDAIEVHVGHNYLLSSFLSPNLNKRRDGYGGSLAARARFPREVIERVRAVVGDKVAVTAKLNMSDGVPKGLWLDESLQIAKLLESDGHLDALQLTGGSSLLNGMYFFRGEVPMAEFVASQPKLVGLGLRVYGPHLFPTYPFEEAFFLPFARQFRQILSMPLILLGGINRVDTIENALDEGFEFVAMARAILREPDLVNRFRDEQAVEGHCIHCNKCMPTIYSGTRCVVREAITHLPLPSVPVH</sequence>
<gene>
    <name evidence="4" type="ORF">FK531_00840</name>
</gene>
<keyword evidence="2" id="KW-0560">Oxidoreductase</keyword>
<dbReference type="OrthoDB" id="3169239at2"/>
<dbReference type="AlphaFoldDB" id="A0A541BQT6"/>
<dbReference type="PANTHER" id="PTHR43656">
    <property type="entry name" value="BINDING OXIDOREDUCTASE, PUTATIVE (AFU_ORTHOLOGUE AFUA_2G08260)-RELATED"/>
    <property type="match status" value="1"/>
</dbReference>
<evidence type="ECO:0000256" key="2">
    <source>
        <dbReference type="ARBA" id="ARBA00023002"/>
    </source>
</evidence>